<evidence type="ECO:0008006" key="3">
    <source>
        <dbReference type="Google" id="ProtNLM"/>
    </source>
</evidence>
<sequence length="125" mass="13393">TGQQQRSVSFHASPASPSYRNYTAVRGADQRVARTAYDSATAGEARYRPYPEIPHMTQSALVQPGSDVLGAPSNDVVDGQSPSALAAAAAAASKRASEAQRRKRRTQACEYCHLKKIKCEGDGVR</sequence>
<dbReference type="AlphaFoldDB" id="A0A9W8L8W1"/>
<dbReference type="EMBL" id="JANBUH010001158">
    <property type="protein sequence ID" value="KAJ2748218.1"/>
    <property type="molecule type" value="Genomic_DNA"/>
</dbReference>
<proteinExistence type="predicted"/>
<reference evidence="1" key="1">
    <citation type="submission" date="2022-07" db="EMBL/GenBank/DDBJ databases">
        <title>Phylogenomic reconstructions and comparative analyses of Kickxellomycotina fungi.</title>
        <authorList>
            <person name="Reynolds N.K."/>
            <person name="Stajich J.E."/>
            <person name="Barry K."/>
            <person name="Grigoriev I.V."/>
            <person name="Crous P."/>
            <person name="Smith M.E."/>
        </authorList>
    </citation>
    <scope>NUCLEOTIDE SEQUENCE</scope>
    <source>
        <strain evidence="1">BCRC 34297</strain>
    </source>
</reference>
<dbReference type="GO" id="GO:0008270">
    <property type="term" value="F:zinc ion binding"/>
    <property type="evidence" value="ECO:0007669"/>
    <property type="project" value="InterPro"/>
</dbReference>
<dbReference type="OrthoDB" id="2123952at2759"/>
<keyword evidence="2" id="KW-1185">Reference proteome</keyword>
<organism evidence="1 2">
    <name type="scientific">Coemansia pectinata</name>
    <dbReference type="NCBI Taxonomy" id="1052879"/>
    <lineage>
        <taxon>Eukaryota</taxon>
        <taxon>Fungi</taxon>
        <taxon>Fungi incertae sedis</taxon>
        <taxon>Zoopagomycota</taxon>
        <taxon>Kickxellomycotina</taxon>
        <taxon>Kickxellomycetes</taxon>
        <taxon>Kickxellales</taxon>
        <taxon>Kickxellaceae</taxon>
        <taxon>Coemansia</taxon>
    </lineage>
</organism>
<feature type="non-terminal residue" evidence="1">
    <location>
        <position position="125"/>
    </location>
</feature>
<comment type="caution">
    <text evidence="1">The sequence shown here is derived from an EMBL/GenBank/DDBJ whole genome shotgun (WGS) entry which is preliminary data.</text>
</comment>
<dbReference type="SUPFAM" id="SSF57701">
    <property type="entry name" value="Zn2/Cys6 DNA-binding domain"/>
    <property type="match status" value="1"/>
</dbReference>
<evidence type="ECO:0000313" key="1">
    <source>
        <dbReference type="EMBL" id="KAJ2748218.1"/>
    </source>
</evidence>
<name>A0A9W8L8W1_9FUNG</name>
<dbReference type="InterPro" id="IPR036864">
    <property type="entry name" value="Zn2-C6_fun-type_DNA-bd_sf"/>
</dbReference>
<dbReference type="GO" id="GO:0000981">
    <property type="term" value="F:DNA-binding transcription factor activity, RNA polymerase II-specific"/>
    <property type="evidence" value="ECO:0007669"/>
    <property type="project" value="InterPro"/>
</dbReference>
<feature type="non-terminal residue" evidence="1">
    <location>
        <position position="1"/>
    </location>
</feature>
<dbReference type="Proteomes" id="UP001140011">
    <property type="component" value="Unassembled WGS sequence"/>
</dbReference>
<evidence type="ECO:0000313" key="2">
    <source>
        <dbReference type="Proteomes" id="UP001140011"/>
    </source>
</evidence>
<accession>A0A9W8L8W1</accession>
<gene>
    <name evidence="1" type="ORF">GGI19_006206</name>
</gene>
<protein>
    <recommendedName>
        <fullName evidence="3">Zn(2)-C6 fungal-type domain-containing protein</fullName>
    </recommendedName>
</protein>